<dbReference type="SUPFAM" id="SSF53448">
    <property type="entry name" value="Nucleotide-diphospho-sugar transferases"/>
    <property type="match status" value="1"/>
</dbReference>
<dbReference type="PANTHER" id="PTHR22916:SF3">
    <property type="entry name" value="UDP-GLCNAC:BETAGAL BETA-1,3-N-ACETYLGLUCOSAMINYLTRANSFERASE-LIKE PROTEIN 1"/>
    <property type="match status" value="1"/>
</dbReference>
<keyword evidence="3" id="KW-1185">Reference proteome</keyword>
<dbReference type="InterPro" id="IPR029044">
    <property type="entry name" value="Nucleotide-diphossugar_trans"/>
</dbReference>
<dbReference type="EMBL" id="BMFD01000002">
    <property type="protein sequence ID" value="GGC31632.1"/>
    <property type="molecule type" value="Genomic_DNA"/>
</dbReference>
<dbReference type="RefSeq" id="WP_188439995.1">
    <property type="nucleotide sequence ID" value="NZ_BMFD01000002.1"/>
</dbReference>
<dbReference type="InterPro" id="IPR001173">
    <property type="entry name" value="Glyco_trans_2-like"/>
</dbReference>
<reference evidence="3" key="1">
    <citation type="journal article" date="2019" name="Int. J. Syst. Evol. Microbiol.">
        <title>The Global Catalogue of Microorganisms (GCM) 10K type strain sequencing project: providing services to taxonomists for standard genome sequencing and annotation.</title>
        <authorList>
            <consortium name="The Broad Institute Genomics Platform"/>
            <consortium name="The Broad Institute Genome Sequencing Center for Infectious Disease"/>
            <person name="Wu L."/>
            <person name="Ma J."/>
        </authorList>
    </citation>
    <scope>NUCLEOTIDE SEQUENCE [LARGE SCALE GENOMIC DNA]</scope>
    <source>
        <strain evidence="3">CGMCC 1.12479</strain>
    </source>
</reference>
<feature type="domain" description="Glycosyltransferase 2-like" evidence="1">
    <location>
        <begin position="1"/>
        <end position="144"/>
    </location>
</feature>
<accession>A0ABQ1LYF4</accession>
<proteinExistence type="predicted"/>
<name>A0ABQ1LYF4_9BACT</name>
<dbReference type="PANTHER" id="PTHR22916">
    <property type="entry name" value="GLYCOSYLTRANSFERASE"/>
    <property type="match status" value="1"/>
</dbReference>
<dbReference type="Proteomes" id="UP000635885">
    <property type="component" value="Unassembled WGS sequence"/>
</dbReference>
<dbReference type="Pfam" id="PF00535">
    <property type="entry name" value="Glycos_transf_2"/>
    <property type="match status" value="1"/>
</dbReference>
<comment type="caution">
    <text evidence="2">The sequence shown here is derived from an EMBL/GenBank/DDBJ whole genome shotgun (WGS) entry which is preliminary data.</text>
</comment>
<dbReference type="Gene3D" id="3.90.550.10">
    <property type="entry name" value="Spore Coat Polysaccharide Biosynthesis Protein SpsA, Chain A"/>
    <property type="match status" value="1"/>
</dbReference>
<evidence type="ECO:0000313" key="3">
    <source>
        <dbReference type="Proteomes" id="UP000635885"/>
    </source>
</evidence>
<sequence>MITYNHGDYLEEAIKGVLNQEIDQNFELIVSDDCSTDKTSELVGYFILTHSLGHKIRYIRHDENLGMSANFYWTLNQCKGEYVGYCEGDDYWTDPQKLQKQINYLKIKRNCSFVFHRTTLFDQNSQTSKPDGNERFFKEGNQEVEVGGFTLANGWQIGMQTLVFRKNLISDLDIKPFKYFRDVHLLTHLLNASNGVCLDFFGSVYRIHGNGVHSKTQKSESLKIGYGCFDELYRHYKKDYLKLSMSNYLHELIRFHIDEKAHMQAISYLSKLMKVDFKPKVLLYYFKELLVTCKSK</sequence>
<protein>
    <recommendedName>
        <fullName evidence="1">Glycosyltransferase 2-like domain-containing protein</fullName>
    </recommendedName>
</protein>
<organism evidence="2 3">
    <name type="scientific">Belliella aquatica</name>
    <dbReference type="NCBI Taxonomy" id="1323734"/>
    <lineage>
        <taxon>Bacteria</taxon>
        <taxon>Pseudomonadati</taxon>
        <taxon>Bacteroidota</taxon>
        <taxon>Cytophagia</taxon>
        <taxon>Cytophagales</taxon>
        <taxon>Cyclobacteriaceae</taxon>
        <taxon>Belliella</taxon>
    </lineage>
</organism>
<gene>
    <name evidence="2" type="ORF">GCM10010993_08230</name>
</gene>
<evidence type="ECO:0000259" key="1">
    <source>
        <dbReference type="Pfam" id="PF00535"/>
    </source>
</evidence>
<evidence type="ECO:0000313" key="2">
    <source>
        <dbReference type="EMBL" id="GGC31632.1"/>
    </source>
</evidence>